<evidence type="ECO:0000313" key="1">
    <source>
        <dbReference type="EMBL" id="KAK9094947.1"/>
    </source>
</evidence>
<proteinExistence type="predicted"/>
<sequence length="72" mass="8369">MEIYPMPTVVQELTRQQPHVPLREIRDTTPCTNMPNMHSPNYIVQLLGNPPAMVGTSNVRIDWTCRRKDNHQ</sequence>
<evidence type="ECO:0000313" key="2">
    <source>
        <dbReference type="Proteomes" id="UP001419268"/>
    </source>
</evidence>
<gene>
    <name evidence="1" type="ORF">Scep_026416</name>
</gene>
<name>A0AAP0HS18_9MAGN</name>
<organism evidence="1 2">
    <name type="scientific">Stephania cephalantha</name>
    <dbReference type="NCBI Taxonomy" id="152367"/>
    <lineage>
        <taxon>Eukaryota</taxon>
        <taxon>Viridiplantae</taxon>
        <taxon>Streptophyta</taxon>
        <taxon>Embryophyta</taxon>
        <taxon>Tracheophyta</taxon>
        <taxon>Spermatophyta</taxon>
        <taxon>Magnoliopsida</taxon>
        <taxon>Ranunculales</taxon>
        <taxon>Menispermaceae</taxon>
        <taxon>Menispermoideae</taxon>
        <taxon>Cissampelideae</taxon>
        <taxon>Stephania</taxon>
    </lineage>
</organism>
<reference evidence="1 2" key="1">
    <citation type="submission" date="2024-01" db="EMBL/GenBank/DDBJ databases">
        <title>Genome assemblies of Stephania.</title>
        <authorList>
            <person name="Yang L."/>
        </authorList>
    </citation>
    <scope>NUCLEOTIDE SEQUENCE [LARGE SCALE GENOMIC DNA]</scope>
    <source>
        <strain evidence="1">JXDWG</strain>
        <tissue evidence="1">Leaf</tissue>
    </source>
</reference>
<protein>
    <submittedName>
        <fullName evidence="1">Uncharacterized protein</fullName>
    </submittedName>
</protein>
<comment type="caution">
    <text evidence="1">The sequence shown here is derived from an EMBL/GenBank/DDBJ whole genome shotgun (WGS) entry which is preliminary data.</text>
</comment>
<dbReference type="AlphaFoldDB" id="A0AAP0HS18"/>
<accession>A0AAP0HS18</accession>
<dbReference type="Proteomes" id="UP001419268">
    <property type="component" value="Unassembled WGS sequence"/>
</dbReference>
<keyword evidence="2" id="KW-1185">Reference proteome</keyword>
<dbReference type="EMBL" id="JBBNAG010000011">
    <property type="protein sequence ID" value="KAK9094947.1"/>
    <property type="molecule type" value="Genomic_DNA"/>
</dbReference>